<protein>
    <submittedName>
        <fullName evidence="2">Uncharacterized protein</fullName>
    </submittedName>
</protein>
<feature type="compositionally biased region" description="Low complexity" evidence="1">
    <location>
        <begin position="119"/>
        <end position="137"/>
    </location>
</feature>
<organism evidence="2 3">
    <name type="scientific">Maudiozyma humilis</name>
    <name type="common">Sour dough yeast</name>
    <name type="synonym">Kazachstania humilis</name>
    <dbReference type="NCBI Taxonomy" id="51915"/>
    <lineage>
        <taxon>Eukaryota</taxon>
        <taxon>Fungi</taxon>
        <taxon>Dikarya</taxon>
        <taxon>Ascomycota</taxon>
        <taxon>Saccharomycotina</taxon>
        <taxon>Saccharomycetes</taxon>
        <taxon>Saccharomycetales</taxon>
        <taxon>Saccharomycetaceae</taxon>
        <taxon>Maudiozyma</taxon>
    </lineage>
</organism>
<keyword evidence="3" id="KW-1185">Reference proteome</keyword>
<dbReference type="AlphaFoldDB" id="A0AAV5S752"/>
<feature type="region of interest" description="Disordered" evidence="1">
    <location>
        <begin position="59"/>
        <end position="89"/>
    </location>
</feature>
<gene>
    <name evidence="2" type="ORF">DAKH74_049860</name>
</gene>
<feature type="region of interest" description="Disordered" evidence="1">
    <location>
        <begin position="115"/>
        <end position="137"/>
    </location>
</feature>
<accession>A0AAV5S752</accession>
<proteinExistence type="predicted"/>
<evidence type="ECO:0000256" key="1">
    <source>
        <dbReference type="SAM" id="MobiDB-lite"/>
    </source>
</evidence>
<sequence>MLRKKSRNHTDPSKRQSMFLETVSHSLGMHQSRNRSSEYISDPVLIDTTSSRIPVRLTKREPAATSAASANIRTRPSMRTTHSSRSAAALKRSSMALDGDMIRDYNIAMRGMDPAAQNTTRSDSDSSITSSDSTASSLFSNGNSVNLRDLLYEELDDESSRKGVAGNLDTATQFPLHSTKALFMIKDNMHEQGTWLGVDDTLGSFYPNSDEHAPYSRTALEFI</sequence>
<feature type="compositionally biased region" description="Polar residues" evidence="1">
    <location>
        <begin position="66"/>
        <end position="81"/>
    </location>
</feature>
<evidence type="ECO:0000313" key="3">
    <source>
        <dbReference type="Proteomes" id="UP001377567"/>
    </source>
</evidence>
<name>A0AAV5S752_MAUHU</name>
<reference evidence="2 3" key="1">
    <citation type="journal article" date="2023" name="Elife">
        <title>Identification of key yeast species and microbe-microbe interactions impacting larval growth of Drosophila in the wild.</title>
        <authorList>
            <person name="Mure A."/>
            <person name="Sugiura Y."/>
            <person name="Maeda R."/>
            <person name="Honda K."/>
            <person name="Sakurai N."/>
            <person name="Takahashi Y."/>
            <person name="Watada M."/>
            <person name="Katoh T."/>
            <person name="Gotoh A."/>
            <person name="Gotoh Y."/>
            <person name="Taniguchi I."/>
            <person name="Nakamura K."/>
            <person name="Hayashi T."/>
            <person name="Katayama T."/>
            <person name="Uemura T."/>
            <person name="Hattori Y."/>
        </authorList>
    </citation>
    <scope>NUCLEOTIDE SEQUENCE [LARGE SCALE GENOMIC DNA]</scope>
    <source>
        <strain evidence="2 3">KH-74</strain>
    </source>
</reference>
<dbReference type="EMBL" id="BTGD01000025">
    <property type="protein sequence ID" value="GMM58369.1"/>
    <property type="molecule type" value="Genomic_DNA"/>
</dbReference>
<evidence type="ECO:0000313" key="2">
    <source>
        <dbReference type="EMBL" id="GMM58369.1"/>
    </source>
</evidence>
<dbReference type="Proteomes" id="UP001377567">
    <property type="component" value="Unassembled WGS sequence"/>
</dbReference>
<comment type="caution">
    <text evidence="2">The sequence shown here is derived from an EMBL/GenBank/DDBJ whole genome shotgun (WGS) entry which is preliminary data.</text>
</comment>